<protein>
    <submittedName>
        <fullName evidence="2">Uncharacterized protein</fullName>
    </submittedName>
</protein>
<evidence type="ECO:0000256" key="1">
    <source>
        <dbReference type="SAM" id="MobiDB-lite"/>
    </source>
</evidence>
<reference evidence="2 3" key="1">
    <citation type="submission" date="2021-06" db="EMBL/GenBank/DDBJ databases">
        <title>Caerostris extrusa draft genome.</title>
        <authorList>
            <person name="Kono N."/>
            <person name="Arakawa K."/>
        </authorList>
    </citation>
    <scope>NUCLEOTIDE SEQUENCE [LARGE SCALE GENOMIC DNA]</scope>
</reference>
<sequence>QPGLTVRLAGSVAEPRGLPGSPDWHEWCTSRGADDERAAPPP</sequence>
<accession>A0AAV4R7I3</accession>
<organism evidence="2 3">
    <name type="scientific">Caerostris extrusa</name>
    <name type="common">Bark spider</name>
    <name type="synonym">Caerostris bankana</name>
    <dbReference type="NCBI Taxonomy" id="172846"/>
    <lineage>
        <taxon>Eukaryota</taxon>
        <taxon>Metazoa</taxon>
        <taxon>Ecdysozoa</taxon>
        <taxon>Arthropoda</taxon>
        <taxon>Chelicerata</taxon>
        <taxon>Arachnida</taxon>
        <taxon>Araneae</taxon>
        <taxon>Araneomorphae</taxon>
        <taxon>Entelegynae</taxon>
        <taxon>Araneoidea</taxon>
        <taxon>Araneidae</taxon>
        <taxon>Caerostris</taxon>
    </lineage>
</organism>
<dbReference type="AlphaFoldDB" id="A0AAV4R7I3"/>
<keyword evidence="3" id="KW-1185">Reference proteome</keyword>
<proteinExistence type="predicted"/>
<evidence type="ECO:0000313" key="2">
    <source>
        <dbReference type="EMBL" id="GIY18278.1"/>
    </source>
</evidence>
<feature type="compositionally biased region" description="Basic and acidic residues" evidence="1">
    <location>
        <begin position="23"/>
        <end position="42"/>
    </location>
</feature>
<comment type="caution">
    <text evidence="2">The sequence shown here is derived from an EMBL/GenBank/DDBJ whole genome shotgun (WGS) entry which is preliminary data.</text>
</comment>
<dbReference type="EMBL" id="BPLR01007597">
    <property type="protein sequence ID" value="GIY18278.1"/>
    <property type="molecule type" value="Genomic_DNA"/>
</dbReference>
<gene>
    <name evidence="2" type="ORF">CEXT_189901</name>
</gene>
<evidence type="ECO:0000313" key="3">
    <source>
        <dbReference type="Proteomes" id="UP001054945"/>
    </source>
</evidence>
<name>A0AAV4R7I3_CAEEX</name>
<dbReference type="Proteomes" id="UP001054945">
    <property type="component" value="Unassembled WGS sequence"/>
</dbReference>
<feature type="region of interest" description="Disordered" evidence="1">
    <location>
        <begin position="1"/>
        <end position="42"/>
    </location>
</feature>
<feature type="non-terminal residue" evidence="2">
    <location>
        <position position="1"/>
    </location>
</feature>